<dbReference type="SMART" id="SM00501">
    <property type="entry name" value="BRIGHT"/>
    <property type="match status" value="1"/>
</dbReference>
<evidence type="ECO:0000313" key="5">
    <source>
        <dbReference type="Proteomes" id="UP000037460"/>
    </source>
</evidence>
<organism evidence="4 5">
    <name type="scientific">Chrysochromulina tobinii</name>
    <dbReference type="NCBI Taxonomy" id="1460289"/>
    <lineage>
        <taxon>Eukaryota</taxon>
        <taxon>Haptista</taxon>
        <taxon>Haptophyta</taxon>
        <taxon>Prymnesiophyceae</taxon>
        <taxon>Prymnesiales</taxon>
        <taxon>Chrysochromulinaceae</taxon>
        <taxon>Chrysochromulina</taxon>
    </lineage>
</organism>
<dbReference type="GO" id="GO:0003677">
    <property type="term" value="F:DNA binding"/>
    <property type="evidence" value="ECO:0007669"/>
    <property type="project" value="InterPro"/>
</dbReference>
<comment type="caution">
    <text evidence="4">The sequence shown here is derived from an EMBL/GenBank/DDBJ whole genome shotgun (WGS) entry which is preliminary data.</text>
</comment>
<accession>A0A0M0LQR1</accession>
<evidence type="ECO:0000313" key="4">
    <source>
        <dbReference type="EMBL" id="KOO53058.1"/>
    </source>
</evidence>
<sequence>MATATIAEAPLLRPSSEEWADPITYMKRVQPIVEQYGIARIAPPPDWNVPFAINASALRLRPTTQRLSEMLEHDVCHARFMTSLREYLDSIGAPLRKAPVLAGREIDLYQLYEAVKSMGGYHAVTQDKRWADVGQVLKVKEASHAAYALRQNYQKLLLQFELAQRAGADGTGGAASPIGSSVGGGPGGSLPLPEVAAVLATEAEAMSAATAADSAWSEDGGGGGPGNGGASSLGSAGCASGMMPASCGSLALRLQDIEERIPWGALRAAEGQWDWEVLRPAWLLLLTEGPPRVRTVAQALCTLEEVLGDKVLVEGWANRLRAAWHSRLMAAATPTHLGDCLLELERSIRWADFDDRYEELRGVEGVPSHSEARKPGRPAKRGRYSGGTGGKQAKRPRKGGGDDGD</sequence>
<feature type="compositionally biased region" description="Gly residues" evidence="1">
    <location>
        <begin position="219"/>
        <end position="229"/>
    </location>
</feature>
<feature type="domain" description="ARID" evidence="2">
    <location>
        <begin position="74"/>
        <end position="165"/>
    </location>
</feature>
<protein>
    <submittedName>
        <fullName evidence="4">Jarid1a protein</fullName>
    </submittedName>
</protein>
<gene>
    <name evidence="4" type="ORF">Ctob_012405</name>
</gene>
<evidence type="ECO:0000256" key="1">
    <source>
        <dbReference type="SAM" id="MobiDB-lite"/>
    </source>
</evidence>
<feature type="region of interest" description="Disordered" evidence="1">
    <location>
        <begin position="210"/>
        <end position="229"/>
    </location>
</feature>
<dbReference type="PANTHER" id="PTHR46691:SF6">
    <property type="entry name" value="HIGH MOBILITY GROUP B PROTEIN 10-RELATED"/>
    <property type="match status" value="1"/>
</dbReference>
<reference evidence="5" key="1">
    <citation type="journal article" date="2015" name="PLoS Genet.">
        <title>Genome Sequence and Transcriptome Analyses of Chrysochromulina tobin: Metabolic Tools for Enhanced Algal Fitness in the Prominent Order Prymnesiales (Haptophyceae).</title>
        <authorList>
            <person name="Hovde B.T."/>
            <person name="Deodato C.R."/>
            <person name="Hunsperger H.M."/>
            <person name="Ryken S.A."/>
            <person name="Yost W."/>
            <person name="Jha R.K."/>
            <person name="Patterson J."/>
            <person name="Monnat R.J. Jr."/>
            <person name="Barlow S.B."/>
            <person name="Starkenburg S.R."/>
            <person name="Cattolico R.A."/>
        </authorList>
    </citation>
    <scope>NUCLEOTIDE SEQUENCE</scope>
    <source>
        <strain evidence="5">CCMP291</strain>
    </source>
</reference>
<dbReference type="InterPro" id="IPR003349">
    <property type="entry name" value="JmjN"/>
</dbReference>
<dbReference type="Pfam" id="PF02375">
    <property type="entry name" value="JmjN"/>
    <property type="match status" value="1"/>
</dbReference>
<dbReference type="Pfam" id="PF01388">
    <property type="entry name" value="ARID"/>
    <property type="match status" value="1"/>
</dbReference>
<feature type="domain" description="JmjN" evidence="3">
    <location>
        <begin position="9"/>
        <end position="50"/>
    </location>
</feature>
<dbReference type="EMBL" id="JWZX01000401">
    <property type="protein sequence ID" value="KOO53058.1"/>
    <property type="molecule type" value="Genomic_DNA"/>
</dbReference>
<dbReference type="SMART" id="SM00545">
    <property type="entry name" value="JmjN"/>
    <property type="match status" value="1"/>
</dbReference>
<name>A0A0M0LQR1_9EUKA</name>
<dbReference type="Proteomes" id="UP000037460">
    <property type="component" value="Unassembled WGS sequence"/>
</dbReference>
<dbReference type="PANTHER" id="PTHR46691">
    <property type="entry name" value="HIGH MOBILITY GROUP B PROTEIN 9"/>
    <property type="match status" value="1"/>
</dbReference>
<dbReference type="PROSITE" id="PS51183">
    <property type="entry name" value="JMJN"/>
    <property type="match status" value="1"/>
</dbReference>
<dbReference type="CDD" id="cd16100">
    <property type="entry name" value="ARID"/>
    <property type="match status" value="1"/>
</dbReference>
<dbReference type="SMART" id="SM01014">
    <property type="entry name" value="ARID"/>
    <property type="match status" value="1"/>
</dbReference>
<proteinExistence type="predicted"/>
<keyword evidence="5" id="KW-1185">Reference proteome</keyword>
<dbReference type="Gene3D" id="1.10.150.60">
    <property type="entry name" value="ARID DNA-binding domain"/>
    <property type="match status" value="1"/>
</dbReference>
<evidence type="ECO:0000259" key="3">
    <source>
        <dbReference type="PROSITE" id="PS51183"/>
    </source>
</evidence>
<dbReference type="InterPro" id="IPR001606">
    <property type="entry name" value="ARID_dom"/>
</dbReference>
<dbReference type="PROSITE" id="PS51011">
    <property type="entry name" value="ARID"/>
    <property type="match status" value="1"/>
</dbReference>
<evidence type="ECO:0000259" key="2">
    <source>
        <dbReference type="PROSITE" id="PS51011"/>
    </source>
</evidence>
<dbReference type="InterPro" id="IPR036431">
    <property type="entry name" value="ARID_dom_sf"/>
</dbReference>
<dbReference type="SUPFAM" id="SSF46774">
    <property type="entry name" value="ARID-like"/>
    <property type="match status" value="1"/>
</dbReference>
<feature type="non-terminal residue" evidence="4">
    <location>
        <position position="405"/>
    </location>
</feature>
<dbReference type="OrthoDB" id="5587087at2759"/>
<dbReference type="AlphaFoldDB" id="A0A0M0LQR1"/>
<feature type="region of interest" description="Disordered" evidence="1">
    <location>
        <begin position="364"/>
        <end position="405"/>
    </location>
</feature>